<feature type="non-terminal residue" evidence="2">
    <location>
        <position position="1"/>
    </location>
</feature>
<proteinExistence type="predicted"/>
<organism evidence="2">
    <name type="scientific">Arion vulgaris</name>
    <dbReference type="NCBI Taxonomy" id="1028688"/>
    <lineage>
        <taxon>Eukaryota</taxon>
        <taxon>Metazoa</taxon>
        <taxon>Spiralia</taxon>
        <taxon>Lophotrochozoa</taxon>
        <taxon>Mollusca</taxon>
        <taxon>Gastropoda</taxon>
        <taxon>Heterobranchia</taxon>
        <taxon>Euthyneura</taxon>
        <taxon>Panpulmonata</taxon>
        <taxon>Eupulmonata</taxon>
        <taxon>Stylommatophora</taxon>
        <taxon>Helicina</taxon>
        <taxon>Arionoidea</taxon>
        <taxon>Arionidae</taxon>
        <taxon>Arion</taxon>
    </lineage>
</organism>
<reference evidence="2" key="1">
    <citation type="submission" date="2014-12" db="EMBL/GenBank/DDBJ databases">
        <title>Insight into the proteome of Arion vulgaris.</title>
        <authorList>
            <person name="Aradska J."/>
            <person name="Bulat T."/>
            <person name="Smidak R."/>
            <person name="Sarate P."/>
            <person name="Gangsoo J."/>
            <person name="Sialana F."/>
            <person name="Bilban M."/>
            <person name="Lubec G."/>
        </authorList>
    </citation>
    <scope>NUCLEOTIDE SEQUENCE</scope>
    <source>
        <tissue evidence="2">Skin</tissue>
    </source>
</reference>
<sequence length="400" mass="45208">TPRVDNKGDFIHQSVFQVSTVIGGQDSETWRPSIRPSGKPVPRVKSPIPVSHPSPATFKPGPSWVDQQKMKIVANHSSRQEVDRTGPAPQSNVRYEGVYSRVIQEQPYGQGPHKHERQHVFAPTVDTHPGSYHQNVTYYRNQDNKQLSHDDGVTSVSGSDSSWTKRTRTPQQKQTSWNAPLVEHDSSANVAFSHTWNQEKAQPFKQTYMNSPAVPEPIPAGRSSLKLEEPRYVLKGSDFNRKAKGWIGGGDYQIAKSLHHISPTRQHVRSKSCESVSRQQNFSNKANAWPPTEESEHTLSLGRDWSRGHRAQKKHNLQPKPPDDASSNVWAEHTHAVSGKWASSNNQEVPRVKIWQSDSYVVPRHGDEIDYNYPRSIRNIRYEGNHTVAYQQPIIPGTDL</sequence>
<accession>A0A0B7AC31</accession>
<evidence type="ECO:0000313" key="2">
    <source>
        <dbReference type="EMBL" id="CEK77556.1"/>
    </source>
</evidence>
<feature type="region of interest" description="Disordered" evidence="1">
    <location>
        <begin position="23"/>
        <end position="63"/>
    </location>
</feature>
<feature type="compositionally biased region" description="Basic and acidic residues" evidence="1">
    <location>
        <begin position="143"/>
        <end position="152"/>
    </location>
</feature>
<feature type="region of interest" description="Disordered" evidence="1">
    <location>
        <begin position="143"/>
        <end position="177"/>
    </location>
</feature>
<name>A0A0B7AC31_9EUPU</name>
<gene>
    <name evidence="2" type="primary">ORF105455</name>
</gene>
<dbReference type="AlphaFoldDB" id="A0A0B7AC31"/>
<dbReference type="EMBL" id="HACG01030691">
    <property type="protein sequence ID" value="CEK77556.1"/>
    <property type="molecule type" value="Transcribed_RNA"/>
</dbReference>
<evidence type="ECO:0000256" key="1">
    <source>
        <dbReference type="SAM" id="MobiDB-lite"/>
    </source>
</evidence>
<protein>
    <submittedName>
        <fullName evidence="2">Uncharacterized protein</fullName>
    </submittedName>
</protein>
<feature type="compositionally biased region" description="Low complexity" evidence="1">
    <location>
        <begin position="153"/>
        <end position="175"/>
    </location>
</feature>